<dbReference type="HAMAP" id="MF_00161">
    <property type="entry name" value="LspA"/>
    <property type="match status" value="1"/>
</dbReference>
<proteinExistence type="inferred from homology"/>
<dbReference type="GO" id="GO:0004190">
    <property type="term" value="F:aspartic-type endopeptidase activity"/>
    <property type="evidence" value="ECO:0007669"/>
    <property type="project" value="UniProtKB-UniRule"/>
</dbReference>
<evidence type="ECO:0000256" key="8">
    <source>
        <dbReference type="ARBA" id="ARBA00023136"/>
    </source>
</evidence>
<dbReference type="AlphaFoldDB" id="A0A7C3H3T4"/>
<comment type="catalytic activity">
    <reaction evidence="9 10">
        <text>Release of signal peptides from bacterial membrane prolipoproteins. Hydrolyzes -Xaa-Yaa-Zaa-|-(S,diacylglyceryl)Cys-, in which Xaa is hydrophobic (preferably Leu), and Yaa (Ala or Ser) and Zaa (Gly or Ala) have small, neutral side chains.</text>
        <dbReference type="EC" id="3.4.23.36"/>
    </reaction>
</comment>
<dbReference type="InterPro" id="IPR001872">
    <property type="entry name" value="Peptidase_A8"/>
</dbReference>
<dbReference type="EMBL" id="DRMH01000022">
    <property type="protein sequence ID" value="HFC97305.1"/>
    <property type="molecule type" value="Genomic_DNA"/>
</dbReference>
<evidence type="ECO:0000256" key="1">
    <source>
        <dbReference type="ARBA" id="ARBA00006139"/>
    </source>
</evidence>
<evidence type="ECO:0000256" key="5">
    <source>
        <dbReference type="ARBA" id="ARBA00022750"/>
    </source>
</evidence>
<evidence type="ECO:0000256" key="4">
    <source>
        <dbReference type="ARBA" id="ARBA00022692"/>
    </source>
</evidence>
<evidence type="ECO:0000256" key="11">
    <source>
        <dbReference type="RuleBase" id="RU004181"/>
    </source>
</evidence>
<dbReference type="EC" id="3.4.23.36" evidence="9"/>
<comment type="subcellular location">
    <subcellularLocation>
        <location evidence="9">Cell membrane</location>
        <topology evidence="9">Multi-pass membrane protein</topology>
    </subcellularLocation>
</comment>
<evidence type="ECO:0000256" key="2">
    <source>
        <dbReference type="ARBA" id="ARBA00022475"/>
    </source>
</evidence>
<evidence type="ECO:0000313" key="12">
    <source>
        <dbReference type="EMBL" id="HFC97305.1"/>
    </source>
</evidence>
<feature type="transmembrane region" description="Helical" evidence="9">
    <location>
        <begin position="52"/>
        <end position="70"/>
    </location>
</feature>
<dbReference type="GO" id="GO:0006508">
    <property type="term" value="P:proteolysis"/>
    <property type="evidence" value="ECO:0007669"/>
    <property type="project" value="UniProtKB-KW"/>
</dbReference>
<keyword evidence="3 9" id="KW-0645">Protease</keyword>
<keyword evidence="4 9" id="KW-0812">Transmembrane</keyword>
<evidence type="ECO:0000256" key="6">
    <source>
        <dbReference type="ARBA" id="ARBA00022801"/>
    </source>
</evidence>
<comment type="pathway">
    <text evidence="9">Protein modification; lipoprotein biosynthesis (signal peptide cleavage).</text>
</comment>
<feature type="active site" evidence="9">
    <location>
        <position position="104"/>
    </location>
</feature>
<dbReference type="Pfam" id="PF01252">
    <property type="entry name" value="Peptidase_A8"/>
    <property type="match status" value="1"/>
</dbReference>
<keyword evidence="6 9" id="KW-0378">Hydrolase</keyword>
<evidence type="ECO:0000256" key="3">
    <source>
        <dbReference type="ARBA" id="ARBA00022670"/>
    </source>
</evidence>
<protein>
    <recommendedName>
        <fullName evidence="9">Lipoprotein signal peptidase</fullName>
        <ecNumber evidence="9">3.4.23.36</ecNumber>
    </recommendedName>
    <alternativeName>
        <fullName evidence="9">Prolipoprotein signal peptidase</fullName>
    </alternativeName>
    <alternativeName>
        <fullName evidence="9">Signal peptidase II</fullName>
        <shortName evidence="9">SPase II</shortName>
    </alternativeName>
</protein>
<comment type="similarity">
    <text evidence="1 9 11">Belongs to the peptidase A8 family.</text>
</comment>
<keyword evidence="7 9" id="KW-1133">Transmembrane helix</keyword>
<dbReference type="GO" id="GO:0005886">
    <property type="term" value="C:plasma membrane"/>
    <property type="evidence" value="ECO:0007669"/>
    <property type="project" value="UniProtKB-SubCell"/>
</dbReference>
<dbReference type="PRINTS" id="PR00781">
    <property type="entry name" value="LIPOSIGPTASE"/>
</dbReference>
<evidence type="ECO:0000256" key="7">
    <source>
        <dbReference type="ARBA" id="ARBA00022989"/>
    </source>
</evidence>
<keyword evidence="8 9" id="KW-0472">Membrane</keyword>
<evidence type="ECO:0000256" key="9">
    <source>
        <dbReference type="HAMAP-Rule" id="MF_00161"/>
    </source>
</evidence>
<accession>A0A7C3H3T4</accession>
<feature type="transmembrane region" description="Helical" evidence="9">
    <location>
        <begin position="77"/>
        <end position="94"/>
    </location>
</feature>
<keyword evidence="2 9" id="KW-1003">Cell membrane</keyword>
<dbReference type="NCBIfam" id="TIGR00077">
    <property type="entry name" value="lspA"/>
    <property type="match status" value="1"/>
</dbReference>
<feature type="active site" evidence="9">
    <location>
        <position position="122"/>
    </location>
</feature>
<comment type="function">
    <text evidence="9 10">This protein specifically catalyzes the removal of signal peptides from prolipoproteins.</text>
</comment>
<dbReference type="Proteomes" id="UP000886043">
    <property type="component" value="Unassembled WGS sequence"/>
</dbReference>
<organism evidence="12">
    <name type="scientific">Thermosulfurimonas dismutans</name>
    <dbReference type="NCBI Taxonomy" id="999894"/>
    <lineage>
        <taxon>Bacteria</taxon>
        <taxon>Pseudomonadati</taxon>
        <taxon>Thermodesulfobacteriota</taxon>
        <taxon>Thermodesulfobacteria</taxon>
        <taxon>Thermodesulfobacteriales</taxon>
        <taxon>Thermodesulfobacteriaceae</taxon>
        <taxon>Thermosulfurimonas</taxon>
    </lineage>
</organism>
<gene>
    <name evidence="9 12" type="primary">lspA</name>
    <name evidence="12" type="ORF">ENJ40_02440</name>
</gene>
<dbReference type="UniPathway" id="UPA00665"/>
<sequence>MALIIAALDLVSKEILFRVLPPPGYTLLPGVLNLVKVHNTGVAFGLFREWGGVLWSFIGLLAAGAIFWWGRGEKDRGRRVALGLVAGGALGNALDRLWHGAVFDFVDLHWGVHHWPAFNLADTAITLGIGLYLWRLRA</sequence>
<evidence type="ECO:0000256" key="10">
    <source>
        <dbReference type="RuleBase" id="RU000594"/>
    </source>
</evidence>
<dbReference type="PANTHER" id="PTHR33695">
    <property type="entry name" value="LIPOPROTEIN SIGNAL PEPTIDASE"/>
    <property type="match status" value="1"/>
</dbReference>
<reference evidence="12" key="1">
    <citation type="journal article" date="2020" name="mSystems">
        <title>Genome- and Community-Level Interaction Insights into Carbon Utilization and Element Cycling Functions of Hydrothermarchaeota in Hydrothermal Sediment.</title>
        <authorList>
            <person name="Zhou Z."/>
            <person name="Liu Y."/>
            <person name="Xu W."/>
            <person name="Pan J."/>
            <person name="Luo Z.H."/>
            <person name="Li M."/>
        </authorList>
    </citation>
    <scope>NUCLEOTIDE SEQUENCE [LARGE SCALE GENOMIC DNA]</scope>
    <source>
        <strain evidence="12">HyVt-483</strain>
    </source>
</reference>
<name>A0A7C3H3T4_9BACT</name>
<feature type="transmembrane region" description="Helical" evidence="9">
    <location>
        <begin position="114"/>
        <end position="134"/>
    </location>
</feature>
<comment type="caution">
    <text evidence="9">Lacks conserved residue(s) required for the propagation of feature annotation.</text>
</comment>
<dbReference type="PROSITE" id="PS00855">
    <property type="entry name" value="SPASE_II"/>
    <property type="match status" value="1"/>
</dbReference>
<keyword evidence="5 9" id="KW-0064">Aspartyl protease</keyword>
<dbReference type="PANTHER" id="PTHR33695:SF1">
    <property type="entry name" value="LIPOPROTEIN SIGNAL PEPTIDASE"/>
    <property type="match status" value="1"/>
</dbReference>
<comment type="caution">
    <text evidence="12">The sequence shown here is derived from an EMBL/GenBank/DDBJ whole genome shotgun (WGS) entry which is preliminary data.</text>
</comment>